<dbReference type="Pfam" id="PF00583">
    <property type="entry name" value="Acetyltransf_1"/>
    <property type="match status" value="1"/>
</dbReference>
<keyword evidence="1" id="KW-0808">Transferase</keyword>
<name>A0ABN5H7S8_9GAMM</name>
<evidence type="ECO:0000313" key="4">
    <source>
        <dbReference type="EMBL" id="AUY24408.1"/>
    </source>
</evidence>
<dbReference type="PRINTS" id="PR01754">
    <property type="entry name" value="SACTRNSFRASE"/>
</dbReference>
<dbReference type="Gene3D" id="3.40.630.30">
    <property type="match status" value="1"/>
</dbReference>
<protein>
    <submittedName>
        <fullName evidence="4">N-acetyltransferase</fullName>
    </submittedName>
</protein>
<keyword evidence="5" id="KW-1185">Reference proteome</keyword>
<evidence type="ECO:0000256" key="2">
    <source>
        <dbReference type="ARBA" id="ARBA00023315"/>
    </source>
</evidence>
<dbReference type="SUPFAM" id="SSF55729">
    <property type="entry name" value="Acyl-CoA N-acyltransferases (Nat)"/>
    <property type="match status" value="1"/>
</dbReference>
<dbReference type="InterPro" id="IPR051556">
    <property type="entry name" value="N-term/lysine_N-AcTrnsfr"/>
</dbReference>
<feature type="domain" description="N-acetyltransferase" evidence="3">
    <location>
        <begin position="44"/>
        <end position="200"/>
    </location>
</feature>
<proteinExistence type="predicted"/>
<evidence type="ECO:0000259" key="3">
    <source>
        <dbReference type="PROSITE" id="PS51186"/>
    </source>
</evidence>
<sequence length="210" mass="23956">MQRRYIRLRLKISSLTHCAKRQTDAGDEGMQEKRALRVTTATPTLLRALQALEYRFTVTQELDAAFDRPVRDGLRDVTPREKNYFNDPQQFAAYLDSRDGAFFVTLVDERPVGYLAVSRNWNGLALVEDIAIDSGFRRCGCGSALLTHAIGWAHEQQLAGVTLETQNTNVAACLLYEKMGFELGGIDRHLYRALHARPAEVALFWYLWFR</sequence>
<dbReference type="CDD" id="cd04301">
    <property type="entry name" value="NAT_SF"/>
    <property type="match status" value="1"/>
</dbReference>
<dbReference type="Proteomes" id="UP000237673">
    <property type="component" value="Chromosome"/>
</dbReference>
<dbReference type="PANTHER" id="PTHR42919">
    <property type="entry name" value="N-ALPHA-ACETYLTRANSFERASE"/>
    <property type="match status" value="1"/>
</dbReference>
<evidence type="ECO:0000256" key="1">
    <source>
        <dbReference type="ARBA" id="ARBA00022679"/>
    </source>
</evidence>
<dbReference type="InterPro" id="IPR000182">
    <property type="entry name" value="GNAT_dom"/>
</dbReference>
<organism evidence="4 5">
    <name type="scientific">Mixta calida</name>
    <dbReference type="NCBI Taxonomy" id="665913"/>
    <lineage>
        <taxon>Bacteria</taxon>
        <taxon>Pseudomonadati</taxon>
        <taxon>Pseudomonadota</taxon>
        <taxon>Gammaproteobacteria</taxon>
        <taxon>Enterobacterales</taxon>
        <taxon>Erwiniaceae</taxon>
        <taxon>Mixta</taxon>
    </lineage>
</organism>
<dbReference type="EMBL" id="CP026378">
    <property type="protein sequence ID" value="AUY24408.1"/>
    <property type="molecule type" value="Genomic_DNA"/>
</dbReference>
<gene>
    <name evidence="4" type="ORF">C2E16_05435</name>
</gene>
<dbReference type="PANTHER" id="PTHR42919:SF8">
    <property type="entry name" value="N-ALPHA-ACETYLTRANSFERASE 50"/>
    <property type="match status" value="1"/>
</dbReference>
<dbReference type="PROSITE" id="PS51186">
    <property type="entry name" value="GNAT"/>
    <property type="match status" value="1"/>
</dbReference>
<reference evidence="4 5" key="1">
    <citation type="submission" date="2018-01" db="EMBL/GenBank/DDBJ databases">
        <title>Complete and assembled Genome of Pantoea calida DSM22759T.</title>
        <authorList>
            <person name="Stevens M.J.A."/>
            <person name="Zurfluh K."/>
            <person name="Stephan R."/>
        </authorList>
    </citation>
    <scope>NUCLEOTIDE SEQUENCE [LARGE SCALE GENOMIC DNA]</scope>
    <source>
        <strain evidence="4 5">DSM 22759</strain>
    </source>
</reference>
<dbReference type="InterPro" id="IPR016181">
    <property type="entry name" value="Acyl_CoA_acyltransferase"/>
</dbReference>
<keyword evidence="2" id="KW-0012">Acyltransferase</keyword>
<accession>A0ABN5H7S8</accession>
<evidence type="ECO:0000313" key="5">
    <source>
        <dbReference type="Proteomes" id="UP000237673"/>
    </source>
</evidence>
<dbReference type="InterPro" id="IPR008125">
    <property type="entry name" value="Streptothricin_AcTrfase"/>
</dbReference>